<dbReference type="Pfam" id="PF13193">
    <property type="entry name" value="AMP-binding_C"/>
    <property type="match status" value="1"/>
</dbReference>
<organism evidence="7 8">
    <name type="scientific">Sinocyclocheilus anshuiensis</name>
    <dbReference type="NCBI Taxonomy" id="1608454"/>
    <lineage>
        <taxon>Eukaryota</taxon>
        <taxon>Metazoa</taxon>
        <taxon>Chordata</taxon>
        <taxon>Craniata</taxon>
        <taxon>Vertebrata</taxon>
        <taxon>Euteleostomi</taxon>
        <taxon>Actinopterygii</taxon>
        <taxon>Neopterygii</taxon>
        <taxon>Teleostei</taxon>
        <taxon>Ostariophysi</taxon>
        <taxon>Cypriniformes</taxon>
        <taxon>Cyprinidae</taxon>
        <taxon>Cyprininae</taxon>
        <taxon>Sinocyclocheilus</taxon>
    </lineage>
</organism>
<dbReference type="InterPro" id="IPR042099">
    <property type="entry name" value="ANL_N_sf"/>
</dbReference>
<evidence type="ECO:0000313" key="8">
    <source>
        <dbReference type="Proteomes" id="UP000472260"/>
    </source>
</evidence>
<evidence type="ECO:0000256" key="4">
    <source>
        <dbReference type="ARBA" id="ARBA00022832"/>
    </source>
</evidence>
<name>A0A671KFS4_9TELE</name>
<keyword evidence="2" id="KW-0436">Ligase</keyword>
<dbReference type="Proteomes" id="UP000472260">
    <property type="component" value="Unassembled WGS sequence"/>
</dbReference>
<proteinExistence type="inferred from homology"/>
<dbReference type="GO" id="GO:0005524">
    <property type="term" value="F:ATP binding"/>
    <property type="evidence" value="ECO:0007669"/>
    <property type="project" value="UniProtKB-KW"/>
</dbReference>
<dbReference type="PANTHER" id="PTHR43605:SF10">
    <property type="entry name" value="ACYL-COA SYNTHETASE MEDIUM CHAIN FAMILY MEMBER 3"/>
    <property type="match status" value="1"/>
</dbReference>
<dbReference type="AlphaFoldDB" id="A0A671KFS4"/>
<keyword evidence="4" id="KW-0443">Lipid metabolism</keyword>
<dbReference type="InterPro" id="IPR025110">
    <property type="entry name" value="AMP-bd_C"/>
</dbReference>
<dbReference type="PANTHER" id="PTHR43605">
    <property type="entry name" value="ACYL-COENZYME A SYNTHETASE"/>
    <property type="match status" value="1"/>
</dbReference>
<dbReference type="InterPro" id="IPR045851">
    <property type="entry name" value="AMP-bd_C_sf"/>
</dbReference>
<sequence length="150" mass="16815">MKIKPGSFGKASPGYDVQVVDEDGSVVPQGQEGDLGIRVKPDRPFSLFTEYTGEPERTAECLRGDFYLTGDRGMMDDEGYLWYRIGPFEVENALIEHPAVAESAVVSSPDPVRGEVGNAFWDCHLHEGYMQGGDLRIRQKLHNFEDQNYL</sequence>
<dbReference type="Gene3D" id="3.30.300.30">
    <property type="match status" value="1"/>
</dbReference>
<dbReference type="GO" id="GO:0015645">
    <property type="term" value="F:fatty acid ligase activity"/>
    <property type="evidence" value="ECO:0007669"/>
    <property type="project" value="TreeGrafter"/>
</dbReference>
<reference evidence="7" key="1">
    <citation type="submission" date="2025-08" db="UniProtKB">
        <authorList>
            <consortium name="Ensembl"/>
        </authorList>
    </citation>
    <scope>IDENTIFICATION</scope>
</reference>
<evidence type="ECO:0000259" key="6">
    <source>
        <dbReference type="Pfam" id="PF13193"/>
    </source>
</evidence>
<protein>
    <submittedName>
        <fullName evidence="7">Acyl-coenzyme A synthetase ACSM3, mitochondrial-like</fullName>
    </submittedName>
</protein>
<evidence type="ECO:0000313" key="7">
    <source>
        <dbReference type="Ensembl" id="ENSSANP00000005857.1"/>
    </source>
</evidence>
<dbReference type="GO" id="GO:0005759">
    <property type="term" value="C:mitochondrial matrix"/>
    <property type="evidence" value="ECO:0007669"/>
    <property type="project" value="TreeGrafter"/>
</dbReference>
<feature type="domain" description="AMP-binding enzyme C-terminal" evidence="6">
    <location>
        <begin position="89"/>
        <end position="120"/>
    </location>
</feature>
<evidence type="ECO:0000256" key="1">
    <source>
        <dbReference type="ARBA" id="ARBA00006432"/>
    </source>
</evidence>
<gene>
    <name evidence="7" type="primary">LOC107682913</name>
</gene>
<keyword evidence="3" id="KW-0547">Nucleotide-binding</keyword>
<keyword evidence="5" id="KW-0067">ATP-binding</keyword>
<dbReference type="InterPro" id="IPR051087">
    <property type="entry name" value="Mitochondrial_ACSM"/>
</dbReference>
<dbReference type="GO" id="GO:0006637">
    <property type="term" value="P:acyl-CoA metabolic process"/>
    <property type="evidence" value="ECO:0007669"/>
    <property type="project" value="TreeGrafter"/>
</dbReference>
<comment type="similarity">
    <text evidence="1">Belongs to the ATP-dependent AMP-binding enzyme family.</text>
</comment>
<evidence type="ECO:0000256" key="5">
    <source>
        <dbReference type="ARBA" id="ARBA00022840"/>
    </source>
</evidence>
<keyword evidence="8" id="KW-1185">Reference proteome</keyword>
<dbReference type="SUPFAM" id="SSF56801">
    <property type="entry name" value="Acetyl-CoA synthetase-like"/>
    <property type="match status" value="1"/>
</dbReference>
<keyword evidence="4" id="KW-0276">Fatty acid metabolism</keyword>
<dbReference type="GO" id="GO:0006633">
    <property type="term" value="P:fatty acid biosynthetic process"/>
    <property type="evidence" value="ECO:0007669"/>
    <property type="project" value="TreeGrafter"/>
</dbReference>
<reference evidence="7" key="2">
    <citation type="submission" date="2025-09" db="UniProtKB">
        <authorList>
            <consortium name="Ensembl"/>
        </authorList>
    </citation>
    <scope>IDENTIFICATION</scope>
</reference>
<dbReference type="Gene3D" id="3.40.50.12780">
    <property type="entry name" value="N-terminal domain of ligase-like"/>
    <property type="match status" value="1"/>
</dbReference>
<dbReference type="Ensembl" id="ENSSANT00000006301.1">
    <property type="protein sequence ID" value="ENSSANP00000005857.1"/>
    <property type="gene ID" value="ENSSANG00000003276.1"/>
</dbReference>
<dbReference type="GO" id="GO:0004321">
    <property type="term" value="F:fatty-acyl-CoA synthase activity"/>
    <property type="evidence" value="ECO:0007669"/>
    <property type="project" value="TreeGrafter"/>
</dbReference>
<evidence type="ECO:0000256" key="3">
    <source>
        <dbReference type="ARBA" id="ARBA00022741"/>
    </source>
</evidence>
<evidence type="ECO:0000256" key="2">
    <source>
        <dbReference type="ARBA" id="ARBA00022598"/>
    </source>
</evidence>
<accession>A0A671KFS4</accession>